<keyword evidence="11 16" id="KW-0520">NAD</keyword>
<dbReference type="GO" id="GO:0031966">
    <property type="term" value="C:mitochondrial membrane"/>
    <property type="evidence" value="ECO:0007669"/>
    <property type="project" value="UniProtKB-SubCell"/>
</dbReference>
<dbReference type="RefSeq" id="YP_009494827.1">
    <property type="nucleotide sequence ID" value="NC_037976.1"/>
</dbReference>
<feature type="transmembrane region" description="Helical" evidence="16">
    <location>
        <begin position="62"/>
        <end position="81"/>
    </location>
</feature>
<dbReference type="GO" id="GO:0003954">
    <property type="term" value="F:NADH dehydrogenase activity"/>
    <property type="evidence" value="ECO:0007669"/>
    <property type="project" value="TreeGrafter"/>
</dbReference>
<accession>A0A343ZBR9</accession>
<evidence type="ECO:0000256" key="6">
    <source>
        <dbReference type="ARBA" id="ARBA00022660"/>
    </source>
</evidence>
<feature type="transmembrane region" description="Helical" evidence="16">
    <location>
        <begin position="436"/>
        <end position="458"/>
    </location>
</feature>
<comment type="catalytic activity">
    <reaction evidence="15 16">
        <text>a ubiquinone + NADH + 5 H(+)(in) = a ubiquinol + NAD(+) + 4 H(+)(out)</text>
        <dbReference type="Rhea" id="RHEA:29091"/>
        <dbReference type="Rhea" id="RHEA-COMP:9565"/>
        <dbReference type="Rhea" id="RHEA-COMP:9566"/>
        <dbReference type="ChEBI" id="CHEBI:15378"/>
        <dbReference type="ChEBI" id="CHEBI:16389"/>
        <dbReference type="ChEBI" id="CHEBI:17976"/>
        <dbReference type="ChEBI" id="CHEBI:57540"/>
        <dbReference type="ChEBI" id="CHEBI:57945"/>
        <dbReference type="EC" id="7.1.1.2"/>
    </reaction>
</comment>
<evidence type="ECO:0000256" key="5">
    <source>
        <dbReference type="ARBA" id="ARBA00022448"/>
    </source>
</evidence>
<feature type="transmembrane region" description="Helical" evidence="16">
    <location>
        <begin position="146"/>
        <end position="168"/>
    </location>
</feature>
<dbReference type="InterPro" id="IPR000260">
    <property type="entry name" value="NADH4_N"/>
</dbReference>
<feature type="transmembrane region" description="Helical" evidence="16">
    <location>
        <begin position="390"/>
        <end position="415"/>
    </location>
</feature>
<dbReference type="InterPro" id="IPR001750">
    <property type="entry name" value="ND/Mrp_TM"/>
</dbReference>
<feature type="transmembrane region" description="Helical" evidence="16">
    <location>
        <begin position="310"/>
        <end position="330"/>
    </location>
</feature>
<keyword evidence="10 16" id="KW-1133">Transmembrane helix</keyword>
<evidence type="ECO:0000256" key="16">
    <source>
        <dbReference type="RuleBase" id="RU003297"/>
    </source>
</evidence>
<evidence type="ECO:0000256" key="14">
    <source>
        <dbReference type="ARBA" id="ARBA00023136"/>
    </source>
</evidence>
<protein>
    <recommendedName>
        <fullName evidence="4 16">NADH-ubiquinone oxidoreductase chain 4</fullName>
        <ecNumber evidence="3 16">7.1.1.2</ecNumber>
    </recommendedName>
</protein>
<feature type="domain" description="NADH:quinone oxidoreductase/Mrp antiporter transmembrane" evidence="17">
    <location>
        <begin position="113"/>
        <end position="402"/>
    </location>
</feature>
<reference evidence="19" key="1">
    <citation type="thesis" date="2017" institute="The University of Queensland" country="Australia">
        <title>Skate-ing on thin ice: Molecular ecology of longnose skates in the Southeast Pacific Ocean.</title>
        <authorList>
            <person name="Vargas Caro C.A."/>
        </authorList>
    </citation>
    <scope>NUCLEOTIDE SEQUENCE</scope>
</reference>
<sequence>MLKILIPTALLLPISWISPKKWVWTSTTSNSLLIALLSLYWFKWDLEMGWDCSNLFLGIDPLSAPLLSLTCWLLPLMLLASQKHLTAEPHKRQQIYISLLIILQASLILAFSATEMILFYVMFETTLIPTLIIITRWGNQTERLNAGIYFLFYTLAGSLPLLIALLTLQKDLGSLSMLILQYPNTINLYSWTNKFWWLACMIAFLVKMPLYGVHLWLPKAHVEAPIAGSMILAAVLLKLGGYGMMRIIVMLNPLTKEMAYPFLILAIWGIIMTSSICLRQTDLKSLIAYSSVSHMGLVAAAILIQTPWSFAGATALMIAHGLISSMLFCLANTNYERIHSRTLLLARGTQIILPLMGTSWFLANLANLALPPSPNLVGELLIITSLFKWSNWTILLTGTGVLLTASYSLYMFLMTQRGPTPQHMLFLSPSHTREHLLMYLHLLPTILIITKPELILGWTF</sequence>
<dbReference type="EC" id="7.1.1.2" evidence="3 16"/>
<evidence type="ECO:0000256" key="12">
    <source>
        <dbReference type="ARBA" id="ARBA00023075"/>
    </source>
</evidence>
<keyword evidence="5 16" id="KW-0813">Transport</keyword>
<evidence type="ECO:0000256" key="9">
    <source>
        <dbReference type="ARBA" id="ARBA00022982"/>
    </source>
</evidence>
<proteinExistence type="inferred from homology"/>
<evidence type="ECO:0000256" key="3">
    <source>
        <dbReference type="ARBA" id="ARBA00012944"/>
    </source>
</evidence>
<evidence type="ECO:0000256" key="10">
    <source>
        <dbReference type="ARBA" id="ARBA00022989"/>
    </source>
</evidence>
<keyword evidence="14 16" id="KW-0472">Membrane</keyword>
<evidence type="ECO:0000256" key="1">
    <source>
        <dbReference type="ARBA" id="ARBA00004225"/>
    </source>
</evidence>
<keyword evidence="7 16" id="KW-0812">Transmembrane</keyword>
<dbReference type="InterPro" id="IPR010227">
    <property type="entry name" value="NADH_Q_OxRdtase_chainM/4"/>
</dbReference>
<feature type="transmembrane region" description="Helical" evidence="16">
    <location>
        <begin position="93"/>
        <end position="111"/>
    </location>
</feature>
<keyword evidence="13 16" id="KW-0496">Mitochondrion</keyword>
<organism evidence="19">
    <name type="scientific">Bathyraja meridionalis</name>
    <name type="common">dark-belly skate</name>
    <dbReference type="NCBI Taxonomy" id="464744"/>
    <lineage>
        <taxon>Eukaryota</taxon>
        <taxon>Metazoa</taxon>
        <taxon>Chordata</taxon>
        <taxon>Craniata</taxon>
        <taxon>Vertebrata</taxon>
        <taxon>Chondrichthyes</taxon>
        <taxon>Elasmobranchii</taxon>
        <taxon>Batoidea</taxon>
        <taxon>Rajiformes</taxon>
        <taxon>Bathyraja</taxon>
    </lineage>
</organism>
<keyword evidence="8" id="KW-1278">Translocase</keyword>
<evidence type="ECO:0000256" key="8">
    <source>
        <dbReference type="ARBA" id="ARBA00022967"/>
    </source>
</evidence>
<feature type="transmembrane region" description="Helical" evidence="16">
    <location>
        <begin position="286"/>
        <end position="304"/>
    </location>
</feature>
<evidence type="ECO:0000256" key="11">
    <source>
        <dbReference type="ARBA" id="ARBA00023027"/>
    </source>
</evidence>
<evidence type="ECO:0000256" key="13">
    <source>
        <dbReference type="ARBA" id="ARBA00023128"/>
    </source>
</evidence>
<dbReference type="GeneID" id="36956301"/>
<gene>
    <name evidence="19" type="primary">ND4</name>
</gene>
<comment type="function">
    <text evidence="16">Core subunit of the mitochondrial membrane respiratory chain NADH dehydrogenase (Complex I) which catalyzes electron transfer from NADH through the respiratory chain, using ubiquinone as an electron acceptor. Essential for the catalytic activity and assembly of complex I.</text>
</comment>
<dbReference type="InterPro" id="IPR003918">
    <property type="entry name" value="NADH_UbQ_OxRdtase"/>
</dbReference>
<feature type="transmembrane region" description="Helical" evidence="16">
    <location>
        <begin position="351"/>
        <end position="370"/>
    </location>
</feature>
<evidence type="ECO:0000256" key="15">
    <source>
        <dbReference type="ARBA" id="ARBA00049551"/>
    </source>
</evidence>
<comment type="subcellular location">
    <subcellularLocation>
        <location evidence="1 16">Mitochondrion membrane</location>
        <topology evidence="1 16">Multi-pass membrane protein</topology>
    </subcellularLocation>
</comment>
<dbReference type="GO" id="GO:0042773">
    <property type="term" value="P:ATP synthesis coupled electron transport"/>
    <property type="evidence" value="ECO:0007669"/>
    <property type="project" value="InterPro"/>
</dbReference>
<keyword evidence="12 16" id="KW-0830">Ubiquinone</keyword>
<dbReference type="NCBIfam" id="TIGR01972">
    <property type="entry name" value="NDH_I_M"/>
    <property type="match status" value="1"/>
</dbReference>
<dbReference type="Pfam" id="PF00361">
    <property type="entry name" value="Proton_antipo_M"/>
    <property type="match status" value="1"/>
</dbReference>
<feature type="transmembrane region" description="Helical" evidence="16">
    <location>
        <begin position="195"/>
        <end position="217"/>
    </location>
</feature>
<dbReference type="PANTHER" id="PTHR43507:SF20">
    <property type="entry name" value="NADH-UBIQUINONE OXIDOREDUCTASE CHAIN 4"/>
    <property type="match status" value="1"/>
</dbReference>
<reference evidence="19" key="2">
    <citation type="submission" date="2017-06" db="EMBL/GenBank/DDBJ databases">
        <title>Phylogeny of longnose skates (genus Zearaja): species-level relationships among major lineages of skates (Chondrichthyes, Batoidea) inferred from whole mitochondrial genomes.</title>
        <authorList>
            <person name="Vargas-Caro C."/>
            <person name="Bennett M.B."/>
            <person name="Bustamante C."/>
        </authorList>
    </citation>
    <scope>NUCLEOTIDE SEQUENCE</scope>
</reference>
<feature type="domain" description="NADH:ubiquinone oxidoreductase chain 4 N-terminal" evidence="18">
    <location>
        <begin position="1"/>
        <end position="110"/>
    </location>
</feature>
<evidence type="ECO:0000256" key="2">
    <source>
        <dbReference type="ARBA" id="ARBA00009025"/>
    </source>
</evidence>
<dbReference type="GO" id="GO:0008137">
    <property type="term" value="F:NADH dehydrogenase (ubiquinone) activity"/>
    <property type="evidence" value="ECO:0007669"/>
    <property type="project" value="UniProtKB-UniRule"/>
</dbReference>
<geneLocation type="mitochondrion" evidence="19"/>
<dbReference type="GO" id="GO:0048039">
    <property type="term" value="F:ubiquinone binding"/>
    <property type="evidence" value="ECO:0007669"/>
    <property type="project" value="TreeGrafter"/>
</dbReference>
<name>A0A343ZBR9_9CHON</name>
<evidence type="ECO:0000259" key="17">
    <source>
        <dbReference type="Pfam" id="PF00361"/>
    </source>
</evidence>
<feature type="transmembrane region" description="Helical" evidence="16">
    <location>
        <begin position="21"/>
        <end position="42"/>
    </location>
</feature>
<feature type="transmembrane region" description="Helical" evidence="16">
    <location>
        <begin position="229"/>
        <end position="252"/>
    </location>
</feature>
<evidence type="ECO:0000256" key="4">
    <source>
        <dbReference type="ARBA" id="ARBA00021006"/>
    </source>
</evidence>
<evidence type="ECO:0000256" key="7">
    <source>
        <dbReference type="ARBA" id="ARBA00022692"/>
    </source>
</evidence>
<dbReference type="Pfam" id="PF01059">
    <property type="entry name" value="Oxidored_q5_N"/>
    <property type="match status" value="1"/>
</dbReference>
<comment type="similarity">
    <text evidence="2 16">Belongs to the complex I subunit 4 family.</text>
</comment>
<evidence type="ECO:0000259" key="18">
    <source>
        <dbReference type="Pfam" id="PF01059"/>
    </source>
</evidence>
<evidence type="ECO:0000313" key="19">
    <source>
        <dbReference type="EMBL" id="AWO66646.1"/>
    </source>
</evidence>
<dbReference type="PANTHER" id="PTHR43507">
    <property type="entry name" value="NADH-UBIQUINONE OXIDOREDUCTASE CHAIN 4"/>
    <property type="match status" value="1"/>
</dbReference>
<dbReference type="PRINTS" id="PR01437">
    <property type="entry name" value="NUOXDRDTASE4"/>
</dbReference>
<dbReference type="CTD" id="4538"/>
<keyword evidence="9 16" id="KW-0249">Electron transport</keyword>
<dbReference type="AlphaFoldDB" id="A0A343ZBR9"/>
<dbReference type="GO" id="GO:0015990">
    <property type="term" value="P:electron transport coupled proton transport"/>
    <property type="evidence" value="ECO:0007669"/>
    <property type="project" value="TreeGrafter"/>
</dbReference>
<feature type="transmembrane region" description="Helical" evidence="16">
    <location>
        <begin position="117"/>
        <end position="134"/>
    </location>
</feature>
<dbReference type="EMBL" id="MF278978">
    <property type="protein sequence ID" value="AWO66646.1"/>
    <property type="molecule type" value="Genomic_DNA"/>
</dbReference>
<keyword evidence="6 16" id="KW-0679">Respiratory chain</keyword>
<feature type="transmembrane region" description="Helical" evidence="16">
    <location>
        <begin position="258"/>
        <end position="279"/>
    </location>
</feature>